<gene>
    <name evidence="1" type="ORF">BC343_20760</name>
</gene>
<comment type="caution">
    <text evidence="1">The sequence shown here is derived from an EMBL/GenBank/DDBJ whole genome shotgun (WGS) entry which is preliminary data.</text>
</comment>
<dbReference type="AlphaFoldDB" id="A0A1S9PKB8"/>
<sequence length="226" mass="26149">MDLNRKESIAASFPSQHTTAELGMMLSAEQFEPFREGIYAGSMDEKWNIFMLNDILYFSRSWTDNCIFKVYTESKADSVLLKSVDFSNDASQYRFKEIQEAVDLVKWVIQLYLSWQEAIDPKLKLPFIRDIIKKEDPENDCSKTVGSRTVAQAHRIYNELNSSPNNEQFTLRGWEELKQNLLKREDKEAIISVYLSSKQMGITKTLYFSQTADELLGSIIIDKIKA</sequence>
<dbReference type="Proteomes" id="UP000189739">
    <property type="component" value="Unassembled WGS sequence"/>
</dbReference>
<proteinExistence type="predicted"/>
<evidence type="ECO:0000313" key="1">
    <source>
        <dbReference type="EMBL" id="OOQ61406.1"/>
    </source>
</evidence>
<name>A0A1S9PKB8_9SPHI</name>
<dbReference type="EMBL" id="MBTF01000002">
    <property type="protein sequence ID" value="OOQ61406.1"/>
    <property type="molecule type" value="Genomic_DNA"/>
</dbReference>
<evidence type="ECO:0000313" key="2">
    <source>
        <dbReference type="Proteomes" id="UP000189739"/>
    </source>
</evidence>
<reference evidence="1 2" key="1">
    <citation type="submission" date="2016-07" db="EMBL/GenBank/DDBJ databases">
        <title>Genomic analysis of zinc-resistant bacterium Mucilaginibacter pedocola TBZ30.</title>
        <authorList>
            <person name="Huang J."/>
            <person name="Tang J."/>
        </authorList>
    </citation>
    <scope>NUCLEOTIDE SEQUENCE [LARGE SCALE GENOMIC DNA]</scope>
    <source>
        <strain evidence="1 2">TBZ30</strain>
    </source>
</reference>
<accession>A0A1S9PKB8</accession>
<dbReference type="OrthoDB" id="754271at2"/>
<keyword evidence="2" id="KW-1185">Reference proteome</keyword>
<protein>
    <submittedName>
        <fullName evidence="1">Uncharacterized protein</fullName>
    </submittedName>
</protein>
<organism evidence="1 2">
    <name type="scientific">Mucilaginibacter pedocola</name>
    <dbReference type="NCBI Taxonomy" id="1792845"/>
    <lineage>
        <taxon>Bacteria</taxon>
        <taxon>Pseudomonadati</taxon>
        <taxon>Bacteroidota</taxon>
        <taxon>Sphingobacteriia</taxon>
        <taxon>Sphingobacteriales</taxon>
        <taxon>Sphingobacteriaceae</taxon>
        <taxon>Mucilaginibacter</taxon>
    </lineage>
</organism>
<dbReference type="RefSeq" id="WP_078346690.1">
    <property type="nucleotide sequence ID" value="NZ_MBTF01000002.1"/>
</dbReference>